<reference evidence="1" key="2">
    <citation type="submission" date="2010-07" db="EMBL/GenBank/DDBJ databases">
        <authorList>
            <consortium name="The Broad Institute Genome Sequencing Platform"/>
            <consortium name="Broad Institute Genome Sequencing Center for Infectious Disease"/>
            <person name="Ma L.-J."/>
            <person name="Dead R."/>
            <person name="Young S."/>
            <person name="Zeng Q."/>
            <person name="Koehrsen M."/>
            <person name="Alvarado L."/>
            <person name="Berlin A."/>
            <person name="Chapman S.B."/>
            <person name="Chen Z."/>
            <person name="Freedman E."/>
            <person name="Gellesch M."/>
            <person name="Goldberg J."/>
            <person name="Griggs A."/>
            <person name="Gujja S."/>
            <person name="Heilman E.R."/>
            <person name="Heiman D."/>
            <person name="Hepburn T."/>
            <person name="Howarth C."/>
            <person name="Jen D."/>
            <person name="Larson L."/>
            <person name="Mehta T."/>
            <person name="Neiman D."/>
            <person name="Pearson M."/>
            <person name="Roberts A."/>
            <person name="Saif S."/>
            <person name="Shea T."/>
            <person name="Shenoy N."/>
            <person name="Sisk P."/>
            <person name="Stolte C."/>
            <person name="Sykes S."/>
            <person name="Walk T."/>
            <person name="White J."/>
            <person name="Yandava C."/>
            <person name="Haas B."/>
            <person name="Nusbaum C."/>
            <person name="Birren B."/>
        </authorList>
    </citation>
    <scope>NUCLEOTIDE SEQUENCE</scope>
    <source>
        <strain evidence="1">R3-111a-1</strain>
    </source>
</reference>
<organism evidence="1">
    <name type="scientific">Gaeumannomyces tritici (strain R3-111a-1)</name>
    <name type="common">Wheat and barley take-all root rot fungus</name>
    <name type="synonym">Gaeumannomyces graminis var. tritici</name>
    <dbReference type="NCBI Taxonomy" id="644352"/>
    <lineage>
        <taxon>Eukaryota</taxon>
        <taxon>Fungi</taxon>
        <taxon>Dikarya</taxon>
        <taxon>Ascomycota</taxon>
        <taxon>Pezizomycotina</taxon>
        <taxon>Sordariomycetes</taxon>
        <taxon>Sordariomycetidae</taxon>
        <taxon>Magnaporthales</taxon>
        <taxon>Magnaporthaceae</taxon>
        <taxon>Gaeumannomyces</taxon>
    </lineage>
</organism>
<dbReference type="PANTHER" id="PTHR36423:SF2">
    <property type="entry name" value="AFR070WP"/>
    <property type="match status" value="1"/>
</dbReference>
<dbReference type="PANTHER" id="PTHR36423">
    <property type="entry name" value="AFR070WP"/>
    <property type="match status" value="1"/>
</dbReference>
<dbReference type="InterPro" id="IPR014980">
    <property type="entry name" value="DOPA_dioxygen"/>
</dbReference>
<evidence type="ECO:0000313" key="3">
    <source>
        <dbReference type="Proteomes" id="UP000006039"/>
    </source>
</evidence>
<dbReference type="OrthoDB" id="9970095at2759"/>
<name>J3NHT1_GAET3</name>
<protein>
    <recommendedName>
        <fullName evidence="4">DOPA 4,5-dioxygenase</fullName>
    </recommendedName>
</protein>
<reference evidence="2" key="4">
    <citation type="journal article" date="2015" name="G3 (Bethesda)">
        <title>Genome sequences of three phytopathogenic species of the Magnaporthaceae family of fungi.</title>
        <authorList>
            <person name="Okagaki L.H."/>
            <person name="Nunes C.C."/>
            <person name="Sailsbery J."/>
            <person name="Clay B."/>
            <person name="Brown D."/>
            <person name="John T."/>
            <person name="Oh Y."/>
            <person name="Young N."/>
            <person name="Fitzgerald M."/>
            <person name="Haas B.J."/>
            <person name="Zeng Q."/>
            <person name="Young S."/>
            <person name="Adiconis X."/>
            <person name="Fan L."/>
            <person name="Levin J.Z."/>
            <person name="Mitchell T.K."/>
            <person name="Okubara P.A."/>
            <person name="Farman M.L."/>
            <person name="Kohn L.M."/>
            <person name="Birren B."/>
            <person name="Ma L.-J."/>
            <person name="Dean R.A."/>
        </authorList>
    </citation>
    <scope>NUCLEOTIDE SEQUENCE</scope>
    <source>
        <strain evidence="2">R3-111a-1</strain>
    </source>
</reference>
<evidence type="ECO:0000313" key="2">
    <source>
        <dbReference type="EnsemblFungi" id="EJT80824"/>
    </source>
</evidence>
<reference evidence="2" key="5">
    <citation type="submission" date="2018-04" db="UniProtKB">
        <authorList>
            <consortium name="EnsemblFungi"/>
        </authorList>
    </citation>
    <scope>IDENTIFICATION</scope>
    <source>
        <strain evidence="2">R3-111a-1</strain>
    </source>
</reference>
<gene>
    <name evidence="2" type="primary">20341276</name>
    <name evidence="1" type="ORF">GGTG_00818</name>
</gene>
<evidence type="ECO:0000313" key="1">
    <source>
        <dbReference type="EMBL" id="EJT80824.1"/>
    </source>
</evidence>
<dbReference type="EnsemblFungi" id="EJT80824">
    <property type="protein sequence ID" value="EJT80824"/>
    <property type="gene ID" value="GGTG_00818"/>
</dbReference>
<sequence>MADTRYYPATSTYPSPLVGFENLDPLPNNEVGEGLEKSLVNPQTDILSEFVDPLNRGERGGFDVHIYYNQGSPAQTKYAREFPELRVFNIFDGPIGPHPVAMIELNVFTPAQFGAVVAWIAIWRGPLSVLVHPNTVAGPGEDKIEVARRDHSQRAIWMGERLPLDLDIFANMAAENNLTGARTS</sequence>
<dbReference type="VEuPathDB" id="FungiDB:GGTG_00818"/>
<reference evidence="3" key="1">
    <citation type="submission" date="2010-07" db="EMBL/GenBank/DDBJ databases">
        <title>The genome sequence of Gaeumannomyces graminis var. tritici strain R3-111a-1.</title>
        <authorList>
            <consortium name="The Broad Institute Genome Sequencing Platform"/>
            <person name="Ma L.-J."/>
            <person name="Dead R."/>
            <person name="Young S."/>
            <person name="Zeng Q."/>
            <person name="Koehrsen M."/>
            <person name="Alvarado L."/>
            <person name="Berlin A."/>
            <person name="Chapman S.B."/>
            <person name="Chen Z."/>
            <person name="Freedman E."/>
            <person name="Gellesch M."/>
            <person name="Goldberg J."/>
            <person name="Griggs A."/>
            <person name="Gujja S."/>
            <person name="Heilman E.R."/>
            <person name="Heiman D."/>
            <person name="Hepburn T."/>
            <person name="Howarth C."/>
            <person name="Jen D."/>
            <person name="Larson L."/>
            <person name="Mehta T."/>
            <person name="Neiman D."/>
            <person name="Pearson M."/>
            <person name="Roberts A."/>
            <person name="Saif S."/>
            <person name="Shea T."/>
            <person name="Shenoy N."/>
            <person name="Sisk P."/>
            <person name="Stolte C."/>
            <person name="Sykes S."/>
            <person name="Walk T."/>
            <person name="White J."/>
            <person name="Yandava C."/>
            <person name="Haas B."/>
            <person name="Nusbaum C."/>
            <person name="Birren B."/>
        </authorList>
    </citation>
    <scope>NUCLEOTIDE SEQUENCE [LARGE SCALE GENOMIC DNA]</scope>
    <source>
        <strain evidence="3">R3-111a-1</strain>
    </source>
</reference>
<dbReference type="eggNOG" id="ENOG502S93P">
    <property type="taxonomic scope" value="Eukaryota"/>
</dbReference>
<dbReference type="HOGENOM" id="CLU_090062_0_1_1"/>
<dbReference type="Proteomes" id="UP000006039">
    <property type="component" value="Unassembled WGS sequence"/>
</dbReference>
<dbReference type="SUPFAM" id="SSF143410">
    <property type="entry name" value="DOPA-like"/>
    <property type="match status" value="1"/>
</dbReference>
<dbReference type="GeneID" id="20341276"/>
<evidence type="ECO:0008006" key="4">
    <source>
        <dbReference type="Google" id="ProtNLM"/>
    </source>
</evidence>
<accession>J3NHT1</accession>
<dbReference type="Gene3D" id="3.30.70.1240">
    <property type="entry name" value="DOPA-like domains"/>
    <property type="match status" value="1"/>
</dbReference>
<dbReference type="AlphaFoldDB" id="J3NHT1"/>
<proteinExistence type="predicted"/>
<reference evidence="1" key="3">
    <citation type="submission" date="2010-09" db="EMBL/GenBank/DDBJ databases">
        <title>Annotation of Gaeumannomyces graminis var. tritici R3-111a-1.</title>
        <authorList>
            <consortium name="The Broad Institute Genome Sequencing Platform"/>
            <person name="Ma L.-J."/>
            <person name="Dead R."/>
            <person name="Young S.K."/>
            <person name="Zeng Q."/>
            <person name="Gargeya S."/>
            <person name="Fitzgerald M."/>
            <person name="Haas B."/>
            <person name="Abouelleil A."/>
            <person name="Alvarado L."/>
            <person name="Arachchi H.M."/>
            <person name="Berlin A."/>
            <person name="Brown A."/>
            <person name="Chapman S.B."/>
            <person name="Chen Z."/>
            <person name="Dunbar C."/>
            <person name="Freedman E."/>
            <person name="Gearin G."/>
            <person name="Gellesch M."/>
            <person name="Goldberg J."/>
            <person name="Griggs A."/>
            <person name="Gujja S."/>
            <person name="Heiman D."/>
            <person name="Howarth C."/>
            <person name="Larson L."/>
            <person name="Lui A."/>
            <person name="MacDonald P.J.P."/>
            <person name="Mehta T."/>
            <person name="Montmayeur A."/>
            <person name="Murphy C."/>
            <person name="Neiman D."/>
            <person name="Pearson M."/>
            <person name="Priest M."/>
            <person name="Roberts A."/>
            <person name="Saif S."/>
            <person name="Shea T."/>
            <person name="Shenoy N."/>
            <person name="Sisk P."/>
            <person name="Stolte C."/>
            <person name="Sykes S."/>
            <person name="Yandava C."/>
            <person name="Wortman J."/>
            <person name="Nusbaum C."/>
            <person name="Birren B."/>
        </authorList>
    </citation>
    <scope>NUCLEOTIDE SEQUENCE</scope>
    <source>
        <strain evidence="1">R3-111a-1</strain>
    </source>
</reference>
<dbReference type="InterPro" id="IPR023389">
    <property type="entry name" value="DOPA-like_sf"/>
</dbReference>
<dbReference type="RefSeq" id="XP_009216833.1">
    <property type="nucleotide sequence ID" value="XM_009218569.1"/>
</dbReference>
<dbReference type="Pfam" id="PF08883">
    <property type="entry name" value="DOPA_dioxygen"/>
    <property type="match status" value="1"/>
</dbReference>
<dbReference type="EMBL" id="GL385395">
    <property type="protein sequence ID" value="EJT80824.1"/>
    <property type="molecule type" value="Genomic_DNA"/>
</dbReference>
<keyword evidence="3" id="KW-1185">Reference proteome</keyword>